<sequence length="332" mass="35970">MKIIIDAMGGDNGPIEVIKGTVDAVNEYGVNVILVGKEDIIGNELKKYDYPKDKVEILGASDIITNDDDPAIAIRRKKDSSMVVGCRALADGMGDGFISAGSTGALLASGIFIVKRIDGIDRAALSVVYPTKNGFSLLLDAGANVDCKPEYLYQFALMGSVYMEKVMGIKSPTIGLVNIGIEKGKGNTLSKETYDIIERSHLNFKGNIEARELPSGVVDVIVSDGFVGNVVLKLTEGMAISIFSILKEEFTKNFRTKLGAMLLRPELKNIKGRMDYREQGGAPLLGISKPIVKAHGSSDAFAIKNAINQLKKFIEKDVIKIIEENMHVLDNK</sequence>
<organism evidence="11 12">
    <name type="scientific">Tissierella carlieri</name>
    <dbReference type="NCBI Taxonomy" id="689904"/>
    <lineage>
        <taxon>Bacteria</taxon>
        <taxon>Bacillati</taxon>
        <taxon>Bacillota</taxon>
        <taxon>Tissierellia</taxon>
        <taxon>Tissierellales</taxon>
        <taxon>Tissierellaceae</taxon>
        <taxon>Tissierella</taxon>
    </lineage>
</organism>
<dbReference type="PIRSF" id="PIRSF002465">
    <property type="entry name" value="Phsphlp_syn_PlsX"/>
    <property type="match status" value="1"/>
</dbReference>
<keyword evidence="4 10" id="KW-0808">Transferase</keyword>
<comment type="similarity">
    <text evidence="10">Belongs to the PlsX family.</text>
</comment>
<comment type="subunit">
    <text evidence="9 10">Homodimer. Probably interacts with PlsY.</text>
</comment>
<dbReference type="InterPro" id="IPR003664">
    <property type="entry name" value="FA_synthesis"/>
</dbReference>
<comment type="subcellular location">
    <subcellularLocation>
        <location evidence="10">Cytoplasm</location>
    </subcellularLocation>
    <text evidence="10">Associated with the membrane possibly through PlsY.</text>
</comment>
<keyword evidence="3 10" id="KW-0444">Lipid biosynthesis</keyword>
<dbReference type="RefSeq" id="WP_216562426.1">
    <property type="nucleotide sequence ID" value="NZ_JAHLOH010000053.1"/>
</dbReference>
<dbReference type="PANTHER" id="PTHR30100">
    <property type="entry name" value="FATTY ACID/PHOSPHOLIPID SYNTHESIS PROTEIN PLSX"/>
    <property type="match status" value="1"/>
</dbReference>
<dbReference type="EC" id="2.3.1.274" evidence="8 10"/>
<evidence type="ECO:0000313" key="11">
    <source>
        <dbReference type="EMBL" id="MCQ4921823.1"/>
    </source>
</evidence>
<comment type="function">
    <text evidence="10">Catalyzes the reversible formation of acyl-phosphate (acyl-PO(4)) from acyl-[acyl-carrier-protein] (acyl-ACP). This enzyme utilizes acyl-ACP as fatty acyl donor, but not acyl-CoA.</text>
</comment>
<evidence type="ECO:0000256" key="6">
    <source>
        <dbReference type="ARBA" id="ARBA00023209"/>
    </source>
</evidence>
<evidence type="ECO:0000256" key="3">
    <source>
        <dbReference type="ARBA" id="ARBA00022516"/>
    </source>
</evidence>
<dbReference type="InterPro" id="IPR012281">
    <property type="entry name" value="Phospholipid_synth_PlsX-like"/>
</dbReference>
<comment type="catalytic activity">
    <reaction evidence="1 10">
        <text>a fatty acyl-[ACP] + phosphate = an acyl phosphate + holo-[ACP]</text>
        <dbReference type="Rhea" id="RHEA:42292"/>
        <dbReference type="Rhea" id="RHEA-COMP:9685"/>
        <dbReference type="Rhea" id="RHEA-COMP:14125"/>
        <dbReference type="ChEBI" id="CHEBI:43474"/>
        <dbReference type="ChEBI" id="CHEBI:59918"/>
        <dbReference type="ChEBI" id="CHEBI:64479"/>
        <dbReference type="ChEBI" id="CHEBI:138651"/>
        <dbReference type="EC" id="2.3.1.274"/>
    </reaction>
</comment>
<dbReference type="Pfam" id="PF02504">
    <property type="entry name" value="FA_synthesis"/>
    <property type="match status" value="1"/>
</dbReference>
<keyword evidence="6 10" id="KW-0594">Phospholipid biosynthesis</keyword>
<dbReference type="PANTHER" id="PTHR30100:SF1">
    <property type="entry name" value="PHOSPHATE ACYLTRANSFERASE"/>
    <property type="match status" value="1"/>
</dbReference>
<accession>A0ABT1S5S8</accession>
<comment type="pathway">
    <text evidence="10">Lipid metabolism; phospholipid metabolism.</text>
</comment>
<evidence type="ECO:0000256" key="7">
    <source>
        <dbReference type="ARBA" id="ARBA00023264"/>
    </source>
</evidence>
<evidence type="ECO:0000256" key="10">
    <source>
        <dbReference type="HAMAP-Rule" id="MF_00019"/>
    </source>
</evidence>
<dbReference type="NCBIfam" id="TIGR00182">
    <property type="entry name" value="plsX"/>
    <property type="match status" value="1"/>
</dbReference>
<dbReference type="GO" id="GO:0043811">
    <property type="term" value="F:phosphate:acyl-[acyl carrier protein] acyltransferase activity"/>
    <property type="evidence" value="ECO:0007669"/>
    <property type="project" value="UniProtKB-EC"/>
</dbReference>
<reference evidence="11 12" key="1">
    <citation type="submission" date="2022-06" db="EMBL/GenBank/DDBJ databases">
        <title>Isolation of gut microbiota from human fecal samples.</title>
        <authorList>
            <person name="Pamer E.G."/>
            <person name="Barat B."/>
            <person name="Waligurski E."/>
            <person name="Medina S."/>
            <person name="Paddock L."/>
            <person name="Mostad J."/>
        </authorList>
    </citation>
    <scope>NUCLEOTIDE SEQUENCE [LARGE SCALE GENOMIC DNA]</scope>
    <source>
        <strain evidence="11 12">DFI.7.95</strain>
    </source>
</reference>
<keyword evidence="11" id="KW-0012">Acyltransferase</keyword>
<evidence type="ECO:0000256" key="1">
    <source>
        <dbReference type="ARBA" id="ARBA00001232"/>
    </source>
</evidence>
<proteinExistence type="inferred from homology"/>
<evidence type="ECO:0000256" key="4">
    <source>
        <dbReference type="ARBA" id="ARBA00022679"/>
    </source>
</evidence>
<dbReference type="HAMAP" id="MF_00019">
    <property type="entry name" value="PlsX"/>
    <property type="match status" value="1"/>
</dbReference>
<evidence type="ECO:0000256" key="8">
    <source>
        <dbReference type="ARBA" id="ARBA00024069"/>
    </source>
</evidence>
<name>A0ABT1S5S8_9FIRM</name>
<keyword evidence="7 10" id="KW-1208">Phospholipid metabolism</keyword>
<dbReference type="Proteomes" id="UP001524478">
    <property type="component" value="Unassembled WGS sequence"/>
</dbReference>
<keyword evidence="2 10" id="KW-0963">Cytoplasm</keyword>
<keyword evidence="5 10" id="KW-0443">Lipid metabolism</keyword>
<evidence type="ECO:0000256" key="2">
    <source>
        <dbReference type="ARBA" id="ARBA00022490"/>
    </source>
</evidence>
<evidence type="ECO:0000256" key="9">
    <source>
        <dbReference type="ARBA" id="ARBA00046608"/>
    </source>
</evidence>
<gene>
    <name evidence="10 11" type="primary">plsX</name>
    <name evidence="11" type="ORF">NE686_01880</name>
</gene>
<dbReference type="EMBL" id="JANGAC010000001">
    <property type="protein sequence ID" value="MCQ4921823.1"/>
    <property type="molecule type" value="Genomic_DNA"/>
</dbReference>
<evidence type="ECO:0000313" key="12">
    <source>
        <dbReference type="Proteomes" id="UP001524478"/>
    </source>
</evidence>
<evidence type="ECO:0000256" key="5">
    <source>
        <dbReference type="ARBA" id="ARBA00023098"/>
    </source>
</evidence>
<keyword evidence="12" id="KW-1185">Reference proteome</keyword>
<comment type="caution">
    <text evidence="11">The sequence shown here is derived from an EMBL/GenBank/DDBJ whole genome shotgun (WGS) entry which is preliminary data.</text>
</comment>
<protein>
    <recommendedName>
        <fullName evidence="8 10">Phosphate acyltransferase</fullName>
        <ecNumber evidence="8 10">2.3.1.274</ecNumber>
    </recommendedName>
    <alternativeName>
        <fullName evidence="10">Acyl-ACP phosphotransacylase</fullName>
    </alternativeName>
    <alternativeName>
        <fullName evidence="10">Acyl-[acyl-carrier-protein]--phosphate acyltransferase</fullName>
    </alternativeName>
    <alternativeName>
        <fullName evidence="10">Phosphate-acyl-ACP acyltransferase</fullName>
    </alternativeName>
</protein>